<keyword evidence="5" id="KW-1185">Reference proteome</keyword>
<sequence>MCAPKRGRSQQFITTVIVCWRMASFSFRIEVRLSDAERRPTMRQQLFSTLTVLVALVGLSRAVVAQPMAIATLTPPELQELQRLVPRSAEDYYNLGLMHQGRGDLAAAIDAFSQAIKLNPSADYYFARGLAYYDQGDMQRAIADFTTALGDDPQFIAAYYNRGMAYLALQNYDAAIADFDAALARDPQFVAAYYSRGMAHFDRGNVELAQRDYERARALNPAMTAQYYDRAPRPLTGGP</sequence>
<dbReference type="EMBL" id="BA000039">
    <property type="protein sequence ID" value="BAC08519.1"/>
    <property type="molecule type" value="Genomic_DNA"/>
</dbReference>
<dbReference type="AlphaFoldDB" id="Q8DK99"/>
<dbReference type="Pfam" id="PF13432">
    <property type="entry name" value="TPR_16"/>
    <property type="match status" value="1"/>
</dbReference>
<dbReference type="KEGG" id="tel:tlr0967"/>
<dbReference type="PANTHER" id="PTHR44858">
    <property type="entry name" value="TETRATRICOPEPTIDE REPEAT PROTEIN 6"/>
    <property type="match status" value="1"/>
</dbReference>
<dbReference type="Proteomes" id="UP000000440">
    <property type="component" value="Chromosome"/>
</dbReference>
<feature type="repeat" description="TPR" evidence="3">
    <location>
        <begin position="156"/>
        <end position="189"/>
    </location>
</feature>
<dbReference type="GO" id="GO:0009279">
    <property type="term" value="C:cell outer membrane"/>
    <property type="evidence" value="ECO:0007669"/>
    <property type="project" value="TreeGrafter"/>
</dbReference>
<dbReference type="InterPro" id="IPR013105">
    <property type="entry name" value="TPR_2"/>
</dbReference>
<dbReference type="GO" id="GO:0046813">
    <property type="term" value="P:receptor-mediated virion attachment to host cell"/>
    <property type="evidence" value="ECO:0007669"/>
    <property type="project" value="TreeGrafter"/>
</dbReference>
<dbReference type="PROSITE" id="PS50005">
    <property type="entry name" value="TPR"/>
    <property type="match status" value="3"/>
</dbReference>
<dbReference type="Pfam" id="PF00515">
    <property type="entry name" value="TPR_1"/>
    <property type="match status" value="1"/>
</dbReference>
<dbReference type="PROSITE" id="PS50293">
    <property type="entry name" value="TPR_REGION"/>
    <property type="match status" value="2"/>
</dbReference>
<dbReference type="InterPro" id="IPR011990">
    <property type="entry name" value="TPR-like_helical_dom_sf"/>
</dbReference>
<evidence type="ECO:0000313" key="5">
    <source>
        <dbReference type="Proteomes" id="UP000000440"/>
    </source>
</evidence>
<accession>Q8DK99</accession>
<dbReference type="Pfam" id="PF07719">
    <property type="entry name" value="TPR_2"/>
    <property type="match status" value="1"/>
</dbReference>
<evidence type="ECO:0000256" key="1">
    <source>
        <dbReference type="ARBA" id="ARBA00022737"/>
    </source>
</evidence>
<organism evidence="4 5">
    <name type="scientific">Thermosynechococcus vestitus (strain NIES-2133 / IAM M-273 / BP-1)</name>
    <dbReference type="NCBI Taxonomy" id="197221"/>
    <lineage>
        <taxon>Bacteria</taxon>
        <taxon>Bacillati</taxon>
        <taxon>Cyanobacteriota</taxon>
        <taxon>Cyanophyceae</taxon>
        <taxon>Acaryochloridales</taxon>
        <taxon>Thermosynechococcaceae</taxon>
        <taxon>Thermosynechococcus</taxon>
    </lineage>
</organism>
<keyword evidence="2 3" id="KW-0802">TPR repeat</keyword>
<dbReference type="InterPro" id="IPR019734">
    <property type="entry name" value="TPR_rpt"/>
</dbReference>
<feature type="repeat" description="TPR" evidence="3">
    <location>
        <begin position="89"/>
        <end position="122"/>
    </location>
</feature>
<dbReference type="PANTHER" id="PTHR44858:SF1">
    <property type="entry name" value="UDP-N-ACETYLGLUCOSAMINE--PEPTIDE N-ACETYLGLUCOSAMINYLTRANSFERASE SPINDLY-RELATED"/>
    <property type="match status" value="1"/>
</dbReference>
<dbReference type="STRING" id="197221.gene:10747559"/>
<gene>
    <name evidence="4" type="ordered locus">tlr0967</name>
</gene>
<dbReference type="eggNOG" id="COG0457">
    <property type="taxonomic scope" value="Bacteria"/>
</dbReference>
<proteinExistence type="predicted"/>
<dbReference type="Gene3D" id="1.25.40.10">
    <property type="entry name" value="Tetratricopeptide repeat domain"/>
    <property type="match status" value="2"/>
</dbReference>
<keyword evidence="1" id="KW-0677">Repeat</keyword>
<protein>
    <submittedName>
        <fullName evidence="4">Tlr0967 protein</fullName>
    </submittedName>
</protein>
<evidence type="ECO:0000256" key="3">
    <source>
        <dbReference type="PROSITE-ProRule" id="PRU00339"/>
    </source>
</evidence>
<dbReference type="SMART" id="SM00028">
    <property type="entry name" value="TPR"/>
    <property type="match status" value="4"/>
</dbReference>
<dbReference type="InterPro" id="IPR050498">
    <property type="entry name" value="Ycf3"/>
</dbReference>
<feature type="repeat" description="TPR" evidence="3">
    <location>
        <begin position="190"/>
        <end position="223"/>
    </location>
</feature>
<dbReference type="SUPFAM" id="SSF48452">
    <property type="entry name" value="TPR-like"/>
    <property type="match status" value="1"/>
</dbReference>
<evidence type="ECO:0000313" key="4">
    <source>
        <dbReference type="EMBL" id="BAC08519.1"/>
    </source>
</evidence>
<dbReference type="EnsemblBacteria" id="BAC08519">
    <property type="protein sequence ID" value="BAC08519"/>
    <property type="gene ID" value="BAC08519"/>
</dbReference>
<reference evidence="4 5" key="1">
    <citation type="journal article" date="2002" name="DNA Res.">
        <title>Complete genome structure of the thermophilic cyanobacterium Thermosynechococcus elongatus BP-1.</title>
        <authorList>
            <person name="Nakamura Y."/>
            <person name="Kaneko T."/>
            <person name="Sato S."/>
            <person name="Ikeuchi M."/>
            <person name="Katoh H."/>
            <person name="Sasamoto S."/>
            <person name="Watanabe A."/>
            <person name="Iriguchi M."/>
            <person name="Kawashima K."/>
            <person name="Kimura T."/>
            <person name="Kishida Y."/>
            <person name="Kiyokawa C."/>
            <person name="Kohara M."/>
            <person name="Matsumoto M."/>
            <person name="Matsuno A."/>
            <person name="Nakazaki N."/>
            <person name="Shimpo S."/>
            <person name="Sugimoto M."/>
            <person name="Takeuchi C."/>
            <person name="Yamada M."/>
            <person name="Tabata S."/>
        </authorList>
    </citation>
    <scope>NUCLEOTIDE SEQUENCE [LARGE SCALE GENOMIC DNA]</scope>
    <source>
        <strain evidence="5">IAM M-273 / NIES-2133 / BP-1</strain>
    </source>
</reference>
<name>Q8DK99_THEVB</name>
<evidence type="ECO:0000256" key="2">
    <source>
        <dbReference type="ARBA" id="ARBA00022803"/>
    </source>
</evidence>